<proteinExistence type="predicted"/>
<sequence>MECIARSAGIGRGIGLRMGRLAHLRVSNARLEGMRMSTRSNVASLRPKTEQSTAARRFIPSGVASAQTDTTTRAWIPPNRQEDLLACLLCSGESVDARSKIQSRLLLAVAWSLTAVSAYVYASTPMYHYVGMLLNLLEGRLII</sequence>
<keyword evidence="1" id="KW-0472">Membrane</keyword>
<accession>A0A0D7AY32</accession>
<dbReference type="AlphaFoldDB" id="A0A0D7AY32"/>
<keyword evidence="1" id="KW-1133">Transmembrane helix</keyword>
<feature type="transmembrane region" description="Helical" evidence="1">
    <location>
        <begin position="105"/>
        <end position="122"/>
    </location>
</feature>
<evidence type="ECO:0000313" key="2">
    <source>
        <dbReference type="EMBL" id="KIY62885.1"/>
    </source>
</evidence>
<evidence type="ECO:0000256" key="1">
    <source>
        <dbReference type="SAM" id="Phobius"/>
    </source>
</evidence>
<dbReference type="Proteomes" id="UP000054007">
    <property type="component" value="Unassembled WGS sequence"/>
</dbReference>
<organism evidence="2 3">
    <name type="scientific">Cylindrobasidium torrendii FP15055 ss-10</name>
    <dbReference type="NCBI Taxonomy" id="1314674"/>
    <lineage>
        <taxon>Eukaryota</taxon>
        <taxon>Fungi</taxon>
        <taxon>Dikarya</taxon>
        <taxon>Basidiomycota</taxon>
        <taxon>Agaricomycotina</taxon>
        <taxon>Agaricomycetes</taxon>
        <taxon>Agaricomycetidae</taxon>
        <taxon>Agaricales</taxon>
        <taxon>Marasmiineae</taxon>
        <taxon>Physalacriaceae</taxon>
        <taxon>Cylindrobasidium</taxon>
    </lineage>
</organism>
<protein>
    <submittedName>
        <fullName evidence="2">Uncharacterized protein</fullName>
    </submittedName>
</protein>
<gene>
    <name evidence="2" type="ORF">CYLTODRAFT_162085</name>
</gene>
<dbReference type="EMBL" id="KN880740">
    <property type="protein sequence ID" value="KIY62885.1"/>
    <property type="molecule type" value="Genomic_DNA"/>
</dbReference>
<reference evidence="2 3" key="1">
    <citation type="journal article" date="2015" name="Fungal Genet. Biol.">
        <title>Evolution of novel wood decay mechanisms in Agaricales revealed by the genome sequences of Fistulina hepatica and Cylindrobasidium torrendii.</title>
        <authorList>
            <person name="Floudas D."/>
            <person name="Held B.W."/>
            <person name="Riley R."/>
            <person name="Nagy L.G."/>
            <person name="Koehler G."/>
            <person name="Ransdell A.S."/>
            <person name="Younus H."/>
            <person name="Chow J."/>
            <person name="Chiniquy J."/>
            <person name="Lipzen A."/>
            <person name="Tritt A."/>
            <person name="Sun H."/>
            <person name="Haridas S."/>
            <person name="LaButti K."/>
            <person name="Ohm R.A."/>
            <person name="Kues U."/>
            <person name="Blanchette R.A."/>
            <person name="Grigoriev I.V."/>
            <person name="Minto R.E."/>
            <person name="Hibbett D.S."/>
        </authorList>
    </citation>
    <scope>NUCLEOTIDE SEQUENCE [LARGE SCALE GENOMIC DNA]</scope>
    <source>
        <strain evidence="2 3">FP15055 ss-10</strain>
    </source>
</reference>
<name>A0A0D7AY32_9AGAR</name>
<keyword evidence="3" id="KW-1185">Reference proteome</keyword>
<evidence type="ECO:0000313" key="3">
    <source>
        <dbReference type="Proteomes" id="UP000054007"/>
    </source>
</evidence>
<keyword evidence="1" id="KW-0812">Transmembrane</keyword>